<evidence type="ECO:0000313" key="2">
    <source>
        <dbReference type="EMBL" id="MCP2178163.1"/>
    </source>
</evidence>
<evidence type="ECO:0000313" key="3">
    <source>
        <dbReference type="Proteomes" id="UP001206895"/>
    </source>
</evidence>
<dbReference type="Proteomes" id="UP001206895">
    <property type="component" value="Unassembled WGS sequence"/>
</dbReference>
<feature type="transmembrane region" description="Helical" evidence="1">
    <location>
        <begin position="179"/>
        <end position="198"/>
    </location>
</feature>
<sequence length="349" mass="36724">MIIASCVLAVLWVPRLGSSSRGGGGVLRHPGTWLGVVVAAMFVNQVLFTAFVEQVWNGDPSPVATYLPSGWFDMADLGPVADALPAWSWTVLHVQAALELPFVMLAYLLVCRWFGADVFGRVIAARWLISASFTTTFCLVEWDLHNPYTVTDIVIRVIAAVTTPVLMPLLSAGRPGPPALWPFALSAAALGCIVLAVYDVATLYNLGHAISWSPLVGVAALALMGARLWARREAPPRPVAASAARSLGWFLVVFAVPALAVRYGINFGVAPLSMVSGAVIVGVALWRGWDRQMLPQLIVAAVAGVVGAAIGAAVARGHPEATLLASATGFVLLAGAACAVLDRRDLDSV</sequence>
<proteinExistence type="predicted"/>
<feature type="transmembrane region" description="Helical" evidence="1">
    <location>
        <begin position="297"/>
        <end position="315"/>
    </location>
</feature>
<reference evidence="2 3" key="1">
    <citation type="submission" date="2022-06" db="EMBL/GenBank/DDBJ databases">
        <title>Genomic Encyclopedia of Archaeal and Bacterial Type Strains, Phase II (KMG-II): from individual species to whole genera.</title>
        <authorList>
            <person name="Goeker M."/>
        </authorList>
    </citation>
    <scope>NUCLEOTIDE SEQUENCE [LARGE SCALE GENOMIC DNA]</scope>
    <source>
        <strain evidence="2 3">DSM 44693</strain>
    </source>
</reference>
<name>A0ABT1HJQ2_9NOCA</name>
<feature type="transmembrane region" description="Helical" evidence="1">
    <location>
        <begin position="87"/>
        <end position="110"/>
    </location>
</feature>
<comment type="caution">
    <text evidence="2">The sequence shown here is derived from an EMBL/GenBank/DDBJ whole genome shotgun (WGS) entry which is preliminary data.</text>
</comment>
<organism evidence="2 3">
    <name type="scientific">Williamsia maris</name>
    <dbReference type="NCBI Taxonomy" id="72806"/>
    <lineage>
        <taxon>Bacteria</taxon>
        <taxon>Bacillati</taxon>
        <taxon>Actinomycetota</taxon>
        <taxon>Actinomycetes</taxon>
        <taxon>Mycobacteriales</taxon>
        <taxon>Nocardiaceae</taxon>
        <taxon>Williamsia</taxon>
    </lineage>
</organism>
<keyword evidence="1" id="KW-1133">Transmembrane helix</keyword>
<feature type="transmembrane region" description="Helical" evidence="1">
    <location>
        <begin position="122"/>
        <end position="142"/>
    </location>
</feature>
<feature type="transmembrane region" description="Helical" evidence="1">
    <location>
        <begin position="321"/>
        <end position="341"/>
    </location>
</feature>
<feature type="transmembrane region" description="Helical" evidence="1">
    <location>
        <begin position="154"/>
        <end position="172"/>
    </location>
</feature>
<protein>
    <submittedName>
        <fullName evidence="2">Uncharacterized protein</fullName>
    </submittedName>
</protein>
<feature type="transmembrane region" description="Helical" evidence="1">
    <location>
        <begin position="33"/>
        <end position="51"/>
    </location>
</feature>
<feature type="transmembrane region" description="Helical" evidence="1">
    <location>
        <begin position="242"/>
        <end position="261"/>
    </location>
</feature>
<keyword evidence="3" id="KW-1185">Reference proteome</keyword>
<feature type="transmembrane region" description="Helical" evidence="1">
    <location>
        <begin position="267"/>
        <end position="285"/>
    </location>
</feature>
<gene>
    <name evidence="2" type="ORF">LX13_004004</name>
</gene>
<evidence type="ECO:0000256" key="1">
    <source>
        <dbReference type="SAM" id="Phobius"/>
    </source>
</evidence>
<keyword evidence="1" id="KW-0472">Membrane</keyword>
<dbReference type="EMBL" id="JAMTCJ010000004">
    <property type="protein sequence ID" value="MCP2178163.1"/>
    <property type="molecule type" value="Genomic_DNA"/>
</dbReference>
<accession>A0ABT1HJQ2</accession>
<feature type="transmembrane region" description="Helical" evidence="1">
    <location>
        <begin position="210"/>
        <end position="230"/>
    </location>
</feature>
<keyword evidence="1" id="KW-0812">Transmembrane</keyword>